<feature type="transmembrane region" description="Helical" evidence="2">
    <location>
        <begin position="37"/>
        <end position="58"/>
    </location>
</feature>
<sequence>MNSYLFQRFNFIHLAIFYPLLINILTTVFDTNSHDEIILIVKTIVGWQFIAIGVYSLIIDRSLVRAPLDAQVFATCGICIMSIIQIFGHHFDNFNLNAHTIFNIALVTLATSFIVGSFSVASPTTAIAISRFLFGSAIASFFGQFFRFKLSESTVYVPLVGLVISTSDIPMIDLTLISTSYIYSQMIVDGIQLIIREVIIDGKRYVIFEKDIALIIIAILIFIGRSINIEYIINRNAQVNNNQSNSNPPPSYSTFNSSPNAIV</sequence>
<dbReference type="AlphaFoldDB" id="A0A137NS94"/>
<name>A0A137NS94_CONC2</name>
<feature type="transmembrane region" description="Helical" evidence="2">
    <location>
        <begin position="212"/>
        <end position="233"/>
    </location>
</feature>
<proteinExistence type="predicted"/>
<keyword evidence="2" id="KW-0472">Membrane</keyword>
<reference evidence="3 4" key="1">
    <citation type="journal article" date="2015" name="Genome Biol. Evol.">
        <title>Phylogenomic analyses indicate that early fungi evolved digesting cell walls of algal ancestors of land plants.</title>
        <authorList>
            <person name="Chang Y."/>
            <person name="Wang S."/>
            <person name="Sekimoto S."/>
            <person name="Aerts A.L."/>
            <person name="Choi C."/>
            <person name="Clum A."/>
            <person name="LaButti K.M."/>
            <person name="Lindquist E.A."/>
            <person name="Yee Ngan C."/>
            <person name="Ohm R.A."/>
            <person name="Salamov A.A."/>
            <person name="Grigoriev I.V."/>
            <person name="Spatafora J.W."/>
            <person name="Berbee M.L."/>
        </authorList>
    </citation>
    <scope>NUCLEOTIDE SEQUENCE [LARGE SCALE GENOMIC DNA]</scope>
    <source>
        <strain evidence="3 4">NRRL 28638</strain>
    </source>
</reference>
<feature type="transmembrane region" description="Helical" evidence="2">
    <location>
        <begin position="132"/>
        <end position="150"/>
    </location>
</feature>
<evidence type="ECO:0000313" key="4">
    <source>
        <dbReference type="Proteomes" id="UP000070444"/>
    </source>
</evidence>
<dbReference type="Proteomes" id="UP000070444">
    <property type="component" value="Unassembled WGS sequence"/>
</dbReference>
<feature type="region of interest" description="Disordered" evidence="1">
    <location>
        <begin position="243"/>
        <end position="263"/>
    </location>
</feature>
<dbReference type="EMBL" id="KQ964847">
    <property type="protein sequence ID" value="KXN65604.1"/>
    <property type="molecule type" value="Genomic_DNA"/>
</dbReference>
<feature type="transmembrane region" description="Helical" evidence="2">
    <location>
        <begin position="12"/>
        <end position="31"/>
    </location>
</feature>
<accession>A0A137NS94</accession>
<evidence type="ECO:0000256" key="1">
    <source>
        <dbReference type="SAM" id="MobiDB-lite"/>
    </source>
</evidence>
<gene>
    <name evidence="3" type="ORF">CONCODRAFT_12755</name>
</gene>
<keyword evidence="4" id="KW-1185">Reference proteome</keyword>
<evidence type="ECO:0000256" key="2">
    <source>
        <dbReference type="SAM" id="Phobius"/>
    </source>
</evidence>
<feature type="transmembrane region" description="Helical" evidence="2">
    <location>
        <begin position="70"/>
        <end position="88"/>
    </location>
</feature>
<keyword evidence="2" id="KW-1133">Transmembrane helix</keyword>
<organism evidence="3 4">
    <name type="scientific">Conidiobolus coronatus (strain ATCC 28846 / CBS 209.66 / NRRL 28638)</name>
    <name type="common">Delacroixia coronata</name>
    <dbReference type="NCBI Taxonomy" id="796925"/>
    <lineage>
        <taxon>Eukaryota</taxon>
        <taxon>Fungi</taxon>
        <taxon>Fungi incertae sedis</taxon>
        <taxon>Zoopagomycota</taxon>
        <taxon>Entomophthoromycotina</taxon>
        <taxon>Entomophthoromycetes</taxon>
        <taxon>Entomophthorales</taxon>
        <taxon>Ancylistaceae</taxon>
        <taxon>Conidiobolus</taxon>
    </lineage>
</organism>
<feature type="transmembrane region" description="Helical" evidence="2">
    <location>
        <begin position="100"/>
        <end position="120"/>
    </location>
</feature>
<evidence type="ECO:0000313" key="3">
    <source>
        <dbReference type="EMBL" id="KXN65604.1"/>
    </source>
</evidence>
<keyword evidence="2" id="KW-0812">Transmembrane</keyword>
<protein>
    <submittedName>
        <fullName evidence="3">Uncharacterized protein</fullName>
    </submittedName>
</protein>